<keyword evidence="2" id="KW-0238">DNA-binding</keyword>
<feature type="domain" description="HTH gntR-type" evidence="4">
    <location>
        <begin position="23"/>
        <end position="91"/>
    </location>
</feature>
<evidence type="ECO:0000313" key="6">
    <source>
        <dbReference type="Proteomes" id="UP001500279"/>
    </source>
</evidence>
<dbReference type="InterPro" id="IPR000524">
    <property type="entry name" value="Tscrpt_reg_HTH_GntR"/>
</dbReference>
<evidence type="ECO:0000256" key="1">
    <source>
        <dbReference type="ARBA" id="ARBA00023015"/>
    </source>
</evidence>
<dbReference type="EMBL" id="BAAAEW010000042">
    <property type="protein sequence ID" value="GAA0766216.1"/>
    <property type="molecule type" value="Genomic_DNA"/>
</dbReference>
<dbReference type="Gene3D" id="3.40.1410.10">
    <property type="entry name" value="Chorismate lyase-like"/>
    <property type="match status" value="1"/>
</dbReference>
<comment type="caution">
    <text evidence="5">The sequence shown here is derived from an EMBL/GenBank/DDBJ whole genome shotgun (WGS) entry which is preliminary data.</text>
</comment>
<protein>
    <submittedName>
        <fullName evidence="5">GntR family transcriptional regulator</fullName>
    </submittedName>
</protein>
<gene>
    <name evidence="5" type="ORF">GCM10009107_54130</name>
</gene>
<evidence type="ECO:0000313" key="5">
    <source>
        <dbReference type="EMBL" id="GAA0766216.1"/>
    </source>
</evidence>
<dbReference type="Proteomes" id="UP001500279">
    <property type="component" value="Unassembled WGS sequence"/>
</dbReference>
<dbReference type="Pfam" id="PF07702">
    <property type="entry name" value="UTRA"/>
    <property type="match status" value="1"/>
</dbReference>
<sequence>MTEIAATSTSPQVRTRLKRENATSLYAQIAARLQEEIEAGLFEPSGRLPSEAQIGERFQVSRVTVRLAFDKLASEGRIVRRQGKGSYVAGKQVRHGLDTLRSFHESLRLQGLDAQMQLLEKRRVKVPDELAARFAPARQLTLLKRLHSVDGTPVALGLSHLPSALSQLSWQALEAQPAYALIAQLMGERPARADIAISARGADAALAEALAVPPGTALLVMERSSFLSDGRCCDHSCFYIRPERYAFTMSSAFRVES</sequence>
<keyword evidence="6" id="KW-1185">Reference proteome</keyword>
<dbReference type="RefSeq" id="WP_141287916.1">
    <property type="nucleotide sequence ID" value="NZ_BAAAEW010000042.1"/>
</dbReference>
<evidence type="ECO:0000259" key="4">
    <source>
        <dbReference type="PROSITE" id="PS50949"/>
    </source>
</evidence>
<evidence type="ECO:0000256" key="2">
    <source>
        <dbReference type="ARBA" id="ARBA00023125"/>
    </source>
</evidence>
<dbReference type="PANTHER" id="PTHR44846">
    <property type="entry name" value="MANNOSYL-D-GLYCERATE TRANSPORT/METABOLISM SYSTEM REPRESSOR MNGR-RELATED"/>
    <property type="match status" value="1"/>
</dbReference>
<dbReference type="InterPro" id="IPR028978">
    <property type="entry name" value="Chorismate_lyase_/UTRA_dom_sf"/>
</dbReference>
<dbReference type="Gene3D" id="1.10.10.10">
    <property type="entry name" value="Winged helix-like DNA-binding domain superfamily/Winged helix DNA-binding domain"/>
    <property type="match status" value="1"/>
</dbReference>
<dbReference type="CDD" id="cd07377">
    <property type="entry name" value="WHTH_GntR"/>
    <property type="match status" value="1"/>
</dbReference>
<name>A0ABP3VUT4_9BURK</name>
<keyword evidence="3" id="KW-0804">Transcription</keyword>
<dbReference type="InterPro" id="IPR011663">
    <property type="entry name" value="UTRA"/>
</dbReference>
<dbReference type="SMART" id="SM00345">
    <property type="entry name" value="HTH_GNTR"/>
    <property type="match status" value="1"/>
</dbReference>
<dbReference type="InterPro" id="IPR036390">
    <property type="entry name" value="WH_DNA-bd_sf"/>
</dbReference>
<dbReference type="PANTHER" id="PTHR44846:SF1">
    <property type="entry name" value="MANNOSYL-D-GLYCERATE TRANSPORT_METABOLISM SYSTEM REPRESSOR MNGR-RELATED"/>
    <property type="match status" value="1"/>
</dbReference>
<proteinExistence type="predicted"/>
<keyword evidence="1" id="KW-0805">Transcription regulation</keyword>
<organism evidence="5 6">
    <name type="scientific">Ideonella azotifigens</name>
    <dbReference type="NCBI Taxonomy" id="513160"/>
    <lineage>
        <taxon>Bacteria</taxon>
        <taxon>Pseudomonadati</taxon>
        <taxon>Pseudomonadota</taxon>
        <taxon>Betaproteobacteria</taxon>
        <taxon>Burkholderiales</taxon>
        <taxon>Sphaerotilaceae</taxon>
        <taxon>Ideonella</taxon>
    </lineage>
</organism>
<dbReference type="InterPro" id="IPR050679">
    <property type="entry name" value="Bact_HTH_transcr_reg"/>
</dbReference>
<dbReference type="SUPFAM" id="SSF64288">
    <property type="entry name" value="Chorismate lyase-like"/>
    <property type="match status" value="1"/>
</dbReference>
<dbReference type="SMART" id="SM00866">
    <property type="entry name" value="UTRA"/>
    <property type="match status" value="1"/>
</dbReference>
<dbReference type="Pfam" id="PF00392">
    <property type="entry name" value="GntR"/>
    <property type="match status" value="1"/>
</dbReference>
<dbReference type="InterPro" id="IPR036388">
    <property type="entry name" value="WH-like_DNA-bd_sf"/>
</dbReference>
<accession>A0ABP3VUT4</accession>
<evidence type="ECO:0000256" key="3">
    <source>
        <dbReference type="ARBA" id="ARBA00023163"/>
    </source>
</evidence>
<dbReference type="PROSITE" id="PS50949">
    <property type="entry name" value="HTH_GNTR"/>
    <property type="match status" value="1"/>
</dbReference>
<reference evidence="6" key="1">
    <citation type="journal article" date="2019" name="Int. J. Syst. Evol. Microbiol.">
        <title>The Global Catalogue of Microorganisms (GCM) 10K type strain sequencing project: providing services to taxonomists for standard genome sequencing and annotation.</title>
        <authorList>
            <consortium name="The Broad Institute Genomics Platform"/>
            <consortium name="The Broad Institute Genome Sequencing Center for Infectious Disease"/>
            <person name="Wu L."/>
            <person name="Ma J."/>
        </authorList>
    </citation>
    <scope>NUCLEOTIDE SEQUENCE [LARGE SCALE GENOMIC DNA]</scope>
    <source>
        <strain evidence="6">JCM 15503</strain>
    </source>
</reference>
<dbReference type="PRINTS" id="PR00035">
    <property type="entry name" value="HTHGNTR"/>
</dbReference>
<dbReference type="SUPFAM" id="SSF46785">
    <property type="entry name" value="Winged helix' DNA-binding domain"/>
    <property type="match status" value="1"/>
</dbReference>